<gene>
    <name evidence="1" type="ORF">SteCoe_15370</name>
</gene>
<sequence>MKENKSQKENTIKTQQKIEDSTIPPENLIAVILQEWKIEMDRIRSKGLNSFRRRKEATNECLVQSGHAEIEGDSTLFIYGNALEVITKQEFQDTVSKIFCQYIRFDHIVQNTAVAKMKKFQHLTKIVFSDNNLHSFIQLSKLETLPNLTSLAIENNDVTHTILCRSFIVYRFPNLTEINNIKVNETDKTKARQQFQNFDKILCAPNLLKPPHDHEDKDAQKQYRINSKKNIEFSIVYVQRIINHSISVINKIEILEKNWNTIIDTTVRNSALELSLPRSVNEDTISSFNKKP</sequence>
<dbReference type="Gene3D" id="3.80.10.10">
    <property type="entry name" value="Ribonuclease Inhibitor"/>
    <property type="match status" value="1"/>
</dbReference>
<evidence type="ECO:0000313" key="1">
    <source>
        <dbReference type="EMBL" id="OMJ83644.1"/>
    </source>
</evidence>
<organism evidence="1 2">
    <name type="scientific">Stentor coeruleus</name>
    <dbReference type="NCBI Taxonomy" id="5963"/>
    <lineage>
        <taxon>Eukaryota</taxon>
        <taxon>Sar</taxon>
        <taxon>Alveolata</taxon>
        <taxon>Ciliophora</taxon>
        <taxon>Postciliodesmatophora</taxon>
        <taxon>Heterotrichea</taxon>
        <taxon>Heterotrichida</taxon>
        <taxon>Stentoridae</taxon>
        <taxon>Stentor</taxon>
    </lineage>
</organism>
<accession>A0A1R2C3N7</accession>
<dbReference type="EMBL" id="MPUH01000296">
    <property type="protein sequence ID" value="OMJ83644.1"/>
    <property type="molecule type" value="Genomic_DNA"/>
</dbReference>
<dbReference type="OrthoDB" id="277458at2759"/>
<comment type="caution">
    <text evidence="1">The sequence shown here is derived from an EMBL/GenBank/DDBJ whole genome shotgun (WGS) entry which is preliminary data.</text>
</comment>
<dbReference type="AlphaFoldDB" id="A0A1R2C3N7"/>
<reference evidence="1 2" key="1">
    <citation type="submission" date="2016-11" db="EMBL/GenBank/DDBJ databases">
        <title>The macronuclear genome of Stentor coeruleus: a giant cell with tiny introns.</title>
        <authorList>
            <person name="Slabodnick M."/>
            <person name="Ruby J.G."/>
            <person name="Reiff S.B."/>
            <person name="Swart E.C."/>
            <person name="Gosai S."/>
            <person name="Prabakaran S."/>
            <person name="Witkowska E."/>
            <person name="Larue G.E."/>
            <person name="Fisher S."/>
            <person name="Freeman R.M."/>
            <person name="Gunawardena J."/>
            <person name="Chu W."/>
            <person name="Stover N.A."/>
            <person name="Gregory B.D."/>
            <person name="Nowacki M."/>
            <person name="Derisi J."/>
            <person name="Roy S.W."/>
            <person name="Marshall W.F."/>
            <person name="Sood P."/>
        </authorList>
    </citation>
    <scope>NUCLEOTIDE SEQUENCE [LARGE SCALE GENOMIC DNA]</scope>
    <source>
        <strain evidence="1">WM001</strain>
    </source>
</reference>
<evidence type="ECO:0000313" key="2">
    <source>
        <dbReference type="Proteomes" id="UP000187209"/>
    </source>
</evidence>
<name>A0A1R2C3N7_9CILI</name>
<protein>
    <submittedName>
        <fullName evidence="1">Uncharacterized protein</fullName>
    </submittedName>
</protein>
<keyword evidence="2" id="KW-1185">Reference proteome</keyword>
<proteinExistence type="predicted"/>
<dbReference type="SUPFAM" id="SSF52058">
    <property type="entry name" value="L domain-like"/>
    <property type="match status" value="1"/>
</dbReference>
<dbReference type="Pfam" id="PF14580">
    <property type="entry name" value="LRR_9"/>
    <property type="match status" value="1"/>
</dbReference>
<dbReference type="InterPro" id="IPR032675">
    <property type="entry name" value="LRR_dom_sf"/>
</dbReference>
<dbReference type="Proteomes" id="UP000187209">
    <property type="component" value="Unassembled WGS sequence"/>
</dbReference>